<comment type="caution">
    <text evidence="1">The sequence shown here is derived from an EMBL/GenBank/DDBJ whole genome shotgun (WGS) entry which is preliminary data.</text>
</comment>
<evidence type="ECO:0000313" key="1">
    <source>
        <dbReference type="EMBL" id="KAG1898387.1"/>
    </source>
</evidence>
<organism evidence="1 2">
    <name type="scientific">Suillus fuscotomentosus</name>
    <dbReference type="NCBI Taxonomy" id="1912939"/>
    <lineage>
        <taxon>Eukaryota</taxon>
        <taxon>Fungi</taxon>
        <taxon>Dikarya</taxon>
        <taxon>Basidiomycota</taxon>
        <taxon>Agaricomycotina</taxon>
        <taxon>Agaricomycetes</taxon>
        <taxon>Agaricomycetidae</taxon>
        <taxon>Boletales</taxon>
        <taxon>Suillineae</taxon>
        <taxon>Suillaceae</taxon>
        <taxon>Suillus</taxon>
    </lineage>
</organism>
<sequence length="262" mass="28655">MLLKAATRGSLQDFRVNQFVLLLMQAQWLESSQTSSCQDLPPMSSSVEGHPPDLMIDCSPKHLKGWTDEVKEQEASIAATCRNALNPDEQMCTDALLTSTYTSGLHVNGLTISEAKDTEHVVNQNGGLDPAAVIIKIGNEYHLNEKQWVAFRIIAEHFVHKFIERQDDPAVPLTMLMTGPGGTGKTHIVKAVQAVMEYYGYGHIIHFLAPTGSAVALIDGMTVHKGLSIKIKSNSKGKGNRIPSESSQDYSVIISIQSKTQL</sequence>
<keyword evidence="2" id="KW-1185">Reference proteome</keyword>
<dbReference type="InterPro" id="IPR027417">
    <property type="entry name" value="P-loop_NTPase"/>
</dbReference>
<dbReference type="AlphaFoldDB" id="A0AAD4E2G8"/>
<dbReference type="RefSeq" id="XP_041223963.1">
    <property type="nucleotide sequence ID" value="XM_041377180.1"/>
</dbReference>
<dbReference type="EMBL" id="JABBWK010000040">
    <property type="protein sequence ID" value="KAG1898387.1"/>
    <property type="molecule type" value="Genomic_DNA"/>
</dbReference>
<dbReference type="GeneID" id="64671478"/>
<dbReference type="SUPFAM" id="SSF52540">
    <property type="entry name" value="P-loop containing nucleoside triphosphate hydrolases"/>
    <property type="match status" value="1"/>
</dbReference>
<gene>
    <name evidence="1" type="ORF">F5891DRAFT_982016</name>
</gene>
<protein>
    <recommendedName>
        <fullName evidence="3">DNA helicase</fullName>
    </recommendedName>
</protein>
<dbReference type="Gene3D" id="3.40.50.300">
    <property type="entry name" value="P-loop containing nucleotide triphosphate hydrolases"/>
    <property type="match status" value="1"/>
</dbReference>
<dbReference type="Proteomes" id="UP001195769">
    <property type="component" value="Unassembled WGS sequence"/>
</dbReference>
<evidence type="ECO:0000313" key="2">
    <source>
        <dbReference type="Proteomes" id="UP001195769"/>
    </source>
</evidence>
<evidence type="ECO:0008006" key="3">
    <source>
        <dbReference type="Google" id="ProtNLM"/>
    </source>
</evidence>
<reference evidence="1" key="1">
    <citation type="journal article" date="2020" name="New Phytol.">
        <title>Comparative genomics reveals dynamic genome evolution in host specialist ectomycorrhizal fungi.</title>
        <authorList>
            <person name="Lofgren L.A."/>
            <person name="Nguyen N.H."/>
            <person name="Vilgalys R."/>
            <person name="Ruytinx J."/>
            <person name="Liao H.L."/>
            <person name="Branco S."/>
            <person name="Kuo A."/>
            <person name="LaButti K."/>
            <person name="Lipzen A."/>
            <person name="Andreopoulos W."/>
            <person name="Pangilinan J."/>
            <person name="Riley R."/>
            <person name="Hundley H."/>
            <person name="Na H."/>
            <person name="Barry K."/>
            <person name="Grigoriev I.V."/>
            <person name="Stajich J.E."/>
            <person name="Kennedy P.G."/>
        </authorList>
    </citation>
    <scope>NUCLEOTIDE SEQUENCE</scope>
    <source>
        <strain evidence="1">FC203</strain>
    </source>
</reference>
<proteinExistence type="predicted"/>
<accession>A0AAD4E2G8</accession>
<name>A0AAD4E2G8_9AGAM</name>